<dbReference type="EMBL" id="AOIP01000016">
    <property type="protein sequence ID" value="ELZ06829.1"/>
    <property type="molecule type" value="Genomic_DNA"/>
</dbReference>
<gene>
    <name evidence="2" type="ORF">C480_07357</name>
</gene>
<dbReference type="AlphaFoldDB" id="M0BAY8"/>
<feature type="transmembrane region" description="Helical" evidence="1">
    <location>
        <begin position="12"/>
        <end position="28"/>
    </location>
</feature>
<keyword evidence="3" id="KW-1185">Reference proteome</keyword>
<evidence type="ECO:0000256" key="1">
    <source>
        <dbReference type="SAM" id="Phobius"/>
    </source>
</evidence>
<sequence>MELNSRRLQSMYVLGILLNAVALVASATSGELLYAGTFGLIMCYLGLRLWMIA</sequence>
<protein>
    <submittedName>
        <fullName evidence="2">Uncharacterized protein</fullName>
    </submittedName>
</protein>
<evidence type="ECO:0000313" key="3">
    <source>
        <dbReference type="Proteomes" id="UP000011591"/>
    </source>
</evidence>
<dbReference type="Proteomes" id="UP000011591">
    <property type="component" value="Unassembled WGS sequence"/>
</dbReference>
<proteinExistence type="predicted"/>
<keyword evidence="1" id="KW-0472">Membrane</keyword>
<reference evidence="2 3" key="1">
    <citation type="journal article" date="2014" name="PLoS Genet.">
        <title>Phylogenetically driven sequencing of extremely halophilic archaea reveals strategies for static and dynamic osmo-response.</title>
        <authorList>
            <person name="Becker E.A."/>
            <person name="Seitzer P.M."/>
            <person name="Tritt A."/>
            <person name="Larsen D."/>
            <person name="Krusor M."/>
            <person name="Yao A.I."/>
            <person name="Wu D."/>
            <person name="Madern D."/>
            <person name="Eisen J.A."/>
            <person name="Darling A.E."/>
            <person name="Facciotti M.T."/>
        </authorList>
    </citation>
    <scope>NUCLEOTIDE SEQUENCE [LARGE SCALE GENOMIC DNA]</scope>
    <source>
        <strain evidence="2 3">DSM 13077</strain>
    </source>
</reference>
<name>M0BAY8_9EURY</name>
<evidence type="ECO:0000313" key="2">
    <source>
        <dbReference type="EMBL" id="ELZ06829.1"/>
    </source>
</evidence>
<comment type="caution">
    <text evidence="2">The sequence shown here is derived from an EMBL/GenBank/DDBJ whole genome shotgun (WGS) entry which is preliminary data.</text>
</comment>
<dbReference type="PATRIC" id="fig|1227491.4.peg.1515"/>
<dbReference type="RefSeq" id="WP_006664970.1">
    <property type="nucleotide sequence ID" value="NZ_AOIP01000016.1"/>
</dbReference>
<keyword evidence="1" id="KW-0812">Transmembrane</keyword>
<accession>M0BAY8</accession>
<feature type="transmembrane region" description="Helical" evidence="1">
    <location>
        <begin position="34"/>
        <end position="51"/>
    </location>
</feature>
<keyword evidence="1" id="KW-1133">Transmembrane helix</keyword>
<dbReference type="OrthoDB" id="192846at2157"/>
<organism evidence="2 3">
    <name type="scientific">Natrialba aegyptia DSM 13077</name>
    <dbReference type="NCBI Taxonomy" id="1227491"/>
    <lineage>
        <taxon>Archaea</taxon>
        <taxon>Methanobacteriati</taxon>
        <taxon>Methanobacteriota</taxon>
        <taxon>Stenosarchaea group</taxon>
        <taxon>Halobacteria</taxon>
        <taxon>Halobacteriales</taxon>
        <taxon>Natrialbaceae</taxon>
        <taxon>Natrialba</taxon>
    </lineage>
</organism>